<dbReference type="Proteomes" id="UP001497392">
    <property type="component" value="Unassembled WGS sequence"/>
</dbReference>
<comment type="similarity">
    <text evidence="4">Belongs to the eIF-3 subunit F family.</text>
</comment>
<dbReference type="InterPro" id="IPR027531">
    <property type="entry name" value="eIF3f"/>
</dbReference>
<dbReference type="InterPro" id="IPR000555">
    <property type="entry name" value="JAMM/MPN+_dom"/>
</dbReference>
<protein>
    <recommendedName>
        <fullName evidence="4">Eukaryotic translation initiation factor 3 subunit F</fullName>
        <shortName evidence="4">eIF3f</shortName>
    </recommendedName>
    <alternativeName>
        <fullName evidence="4">eIF-3-epsilon</fullName>
    </alternativeName>
</protein>
<evidence type="ECO:0000259" key="5">
    <source>
        <dbReference type="PROSITE" id="PS50249"/>
    </source>
</evidence>
<gene>
    <name evidence="6" type="primary">g5078</name>
    <name evidence="6" type="ORF">VP750_LOCUS4337</name>
</gene>
<comment type="subcellular location">
    <subcellularLocation>
        <location evidence="4">Cytoplasm</location>
    </subcellularLocation>
</comment>
<evidence type="ECO:0000256" key="1">
    <source>
        <dbReference type="ARBA" id="ARBA00022490"/>
    </source>
</evidence>
<organism evidence="6 7">
    <name type="scientific">Coccomyxa viridis</name>
    <dbReference type="NCBI Taxonomy" id="1274662"/>
    <lineage>
        <taxon>Eukaryota</taxon>
        <taxon>Viridiplantae</taxon>
        <taxon>Chlorophyta</taxon>
        <taxon>core chlorophytes</taxon>
        <taxon>Trebouxiophyceae</taxon>
        <taxon>Trebouxiophyceae incertae sedis</taxon>
        <taxon>Coccomyxaceae</taxon>
        <taxon>Coccomyxa</taxon>
    </lineage>
</organism>
<keyword evidence="3 4" id="KW-0648">Protein biosynthesis</keyword>
<evidence type="ECO:0000256" key="2">
    <source>
        <dbReference type="ARBA" id="ARBA00022540"/>
    </source>
</evidence>
<evidence type="ECO:0000256" key="4">
    <source>
        <dbReference type="HAMAP-Rule" id="MF_03005"/>
    </source>
</evidence>
<sequence>MASLNLSNSPAGVSVKLKPLVLFNICDAYIRRNESQPRVIGTLLGHITDGVVYVQNCYAVPHNESNDQVSVDIQHHRTLYDLHHRVNVKEQVVGWYATGSSLSGPDALIQDFYAAECFNAVHLTVDTAMDTGSLSIAAYIARKLNLGEQKLARKFQEVECEIGTEEIETVGVDTLKKDGAAPLPKDLDGLQKTLDRLQEVLSRAHAYAEDVAAGKRPADISLGRYLADTVTGIPRFEAEEFENMLTDSTQDSLLVMYLSNLVRAHLALADRLGTSTLPLL</sequence>
<keyword evidence="1 4" id="KW-0963">Cytoplasm</keyword>
<dbReference type="Pfam" id="PF13012">
    <property type="entry name" value="MitMem_reg"/>
    <property type="match status" value="1"/>
</dbReference>
<comment type="function">
    <text evidence="4">Component of the eukaryotic translation initiation factor 3 (eIF-3) complex, which is involved in protein synthesis of a specialized repertoire of mRNAs and, together with other initiation factors, stimulates binding of mRNA and methionyl-tRNAi to the 40S ribosome. The eIF-3 complex specifically targets and initiates translation of a subset of mRNAs involved in cell proliferation.</text>
</comment>
<keyword evidence="2 4" id="KW-0396">Initiation factor</keyword>
<dbReference type="InterPro" id="IPR037518">
    <property type="entry name" value="MPN"/>
</dbReference>
<evidence type="ECO:0000256" key="3">
    <source>
        <dbReference type="ARBA" id="ARBA00022917"/>
    </source>
</evidence>
<dbReference type="SMART" id="SM00232">
    <property type="entry name" value="JAB_MPN"/>
    <property type="match status" value="1"/>
</dbReference>
<comment type="subunit">
    <text evidence="4">Component of the eukaryotic translation initiation factor 3 (eIF-3) complex.</text>
</comment>
<proteinExistence type="inferred from homology"/>
<evidence type="ECO:0000313" key="6">
    <source>
        <dbReference type="EMBL" id="CAL5222678.1"/>
    </source>
</evidence>
<feature type="domain" description="MPN" evidence="5">
    <location>
        <begin position="15"/>
        <end position="145"/>
    </location>
</feature>
<keyword evidence="7" id="KW-1185">Reference proteome</keyword>
<comment type="caution">
    <text evidence="6">The sequence shown here is derived from an EMBL/GenBank/DDBJ whole genome shotgun (WGS) entry which is preliminary data.</text>
</comment>
<dbReference type="PANTHER" id="PTHR10540:SF6">
    <property type="entry name" value="EUKARYOTIC TRANSLATION INITIATION FACTOR 3 SUBUNIT F"/>
    <property type="match status" value="1"/>
</dbReference>
<name>A0ABP1FRX2_9CHLO</name>
<dbReference type="HAMAP" id="MF_03005">
    <property type="entry name" value="eIF3f"/>
    <property type="match status" value="1"/>
</dbReference>
<dbReference type="CDD" id="cd08064">
    <property type="entry name" value="MPN_eIF3f"/>
    <property type="match status" value="1"/>
</dbReference>
<evidence type="ECO:0000313" key="7">
    <source>
        <dbReference type="Proteomes" id="UP001497392"/>
    </source>
</evidence>
<reference evidence="6 7" key="1">
    <citation type="submission" date="2024-06" db="EMBL/GenBank/DDBJ databases">
        <authorList>
            <person name="Kraege A."/>
            <person name="Thomma B."/>
        </authorList>
    </citation>
    <scope>NUCLEOTIDE SEQUENCE [LARGE SCALE GENOMIC DNA]</scope>
</reference>
<dbReference type="Gene3D" id="3.40.140.10">
    <property type="entry name" value="Cytidine Deaminase, domain 2"/>
    <property type="match status" value="1"/>
</dbReference>
<dbReference type="Pfam" id="PF01398">
    <property type="entry name" value="JAB"/>
    <property type="match status" value="1"/>
</dbReference>
<dbReference type="PANTHER" id="PTHR10540">
    <property type="entry name" value="EUKARYOTIC TRANSLATION INITIATION FACTOR 3 SUBUNIT F-RELATED"/>
    <property type="match status" value="1"/>
</dbReference>
<dbReference type="PROSITE" id="PS50249">
    <property type="entry name" value="MPN"/>
    <property type="match status" value="1"/>
</dbReference>
<dbReference type="InterPro" id="IPR024969">
    <property type="entry name" value="EIF3F/CSN6-like_C"/>
</dbReference>
<accession>A0ABP1FRX2</accession>
<dbReference type="EMBL" id="CAXHTA020000007">
    <property type="protein sequence ID" value="CAL5222678.1"/>
    <property type="molecule type" value="Genomic_DNA"/>
</dbReference>